<accession>A0A7W5AT57</accession>
<evidence type="ECO:0000256" key="2">
    <source>
        <dbReference type="ARBA" id="ARBA00001946"/>
    </source>
</evidence>
<keyword evidence="8 10" id="KW-0378">Hydrolase</keyword>
<protein>
    <submittedName>
        <fullName evidence="10">Aminopeptidase</fullName>
        <ecNumber evidence="10">3.4.11.-</ecNumber>
    </submittedName>
</protein>
<dbReference type="GO" id="GO:0004177">
    <property type="term" value="F:aminopeptidase activity"/>
    <property type="evidence" value="ECO:0007669"/>
    <property type="project" value="UniProtKB-KW"/>
</dbReference>
<dbReference type="InterPro" id="IPR000787">
    <property type="entry name" value="Peptidase_M29"/>
</dbReference>
<keyword evidence="5 10" id="KW-0031">Aminopeptidase</keyword>
<comment type="cofactor">
    <cofactor evidence="3">
        <name>Zn(2+)</name>
        <dbReference type="ChEBI" id="CHEBI:29105"/>
    </cofactor>
</comment>
<evidence type="ECO:0000256" key="4">
    <source>
        <dbReference type="ARBA" id="ARBA00008236"/>
    </source>
</evidence>
<comment type="cofactor">
    <cofactor evidence="2">
        <name>Mg(2+)</name>
        <dbReference type="ChEBI" id="CHEBI:18420"/>
    </cofactor>
</comment>
<evidence type="ECO:0000256" key="9">
    <source>
        <dbReference type="ARBA" id="ARBA00023049"/>
    </source>
</evidence>
<evidence type="ECO:0000313" key="11">
    <source>
        <dbReference type="Proteomes" id="UP000570361"/>
    </source>
</evidence>
<dbReference type="PANTHER" id="PTHR34448">
    <property type="entry name" value="AMINOPEPTIDASE"/>
    <property type="match status" value="1"/>
</dbReference>
<sequence length="410" mass="45123">MLDFQTKLSNYADIILKIGVHLQPGQTLIVNANIDTADLTRLVVKKAYELGAAQVKVFWADDVVARYKYDLAPDEAFLEEPTWSAAEKIALVEKGAASVTISSSDPDLLRGVAKDRIVNSEKASRKALTKYREYVQAFKFSWCLATAPSQGWAAKVFPDAPQEEQVDLLWDAIFRMVRADQPDPIAAWEKHLGELKRRAEFLNNKAYKKLHYKSEGTDLTIELPDKHVWLGGRKTNDQGIAFVPNIPTEEVYTAPLATGVSGTVRSKKPLSYGGNIIDNFSFTFDKGRIVGWTAEQGAETLQGLVEMDEGSHYLGEVALVPFDSPISNTNLLFYKTIFDENASCHLAIGSAYAACIEGGSKMTREELSARGINSSLAHTDFMVGSKDLSITGITADGKEEAVFVDGNWAI</sequence>
<evidence type="ECO:0000256" key="7">
    <source>
        <dbReference type="ARBA" id="ARBA00022723"/>
    </source>
</evidence>
<dbReference type="SUPFAM" id="SSF144052">
    <property type="entry name" value="Thermophilic metalloprotease-like"/>
    <property type="match status" value="1"/>
</dbReference>
<gene>
    <name evidence="10" type="ORF">FHS18_000348</name>
</gene>
<dbReference type="GO" id="GO:0046872">
    <property type="term" value="F:metal ion binding"/>
    <property type="evidence" value="ECO:0007669"/>
    <property type="project" value="UniProtKB-KW"/>
</dbReference>
<evidence type="ECO:0000313" key="10">
    <source>
        <dbReference type="EMBL" id="MBB3108320.1"/>
    </source>
</evidence>
<comment type="cofactor">
    <cofactor evidence="1">
        <name>Co(2+)</name>
        <dbReference type="ChEBI" id="CHEBI:48828"/>
    </cofactor>
</comment>
<keyword evidence="6" id="KW-0645">Protease</keyword>
<proteinExistence type="inferred from homology"/>
<evidence type="ECO:0000256" key="6">
    <source>
        <dbReference type="ARBA" id="ARBA00022670"/>
    </source>
</evidence>
<dbReference type="InterPro" id="IPR035097">
    <property type="entry name" value="M29_N-terminal"/>
</dbReference>
<comment type="caution">
    <text evidence="10">The sequence shown here is derived from an EMBL/GenBank/DDBJ whole genome shotgun (WGS) entry which is preliminary data.</text>
</comment>
<dbReference type="Pfam" id="PF02073">
    <property type="entry name" value="Peptidase_M29"/>
    <property type="match status" value="1"/>
</dbReference>
<dbReference type="PANTHER" id="PTHR34448:SF3">
    <property type="entry name" value="AMINOPEPTIDASE AMPS"/>
    <property type="match status" value="1"/>
</dbReference>
<dbReference type="AlphaFoldDB" id="A0A7W5AT57"/>
<dbReference type="PRINTS" id="PR00919">
    <property type="entry name" value="THERMOPTASE"/>
</dbReference>
<keyword evidence="11" id="KW-1185">Reference proteome</keyword>
<keyword evidence="7" id="KW-0479">Metal-binding</keyword>
<dbReference type="Gene3D" id="3.40.1830.10">
    <property type="entry name" value="Thermophilic metalloprotease (M29)"/>
    <property type="match status" value="1"/>
</dbReference>
<evidence type="ECO:0000256" key="3">
    <source>
        <dbReference type="ARBA" id="ARBA00001947"/>
    </source>
</evidence>
<name>A0A7W5AT57_9BACL</name>
<dbReference type="GO" id="GO:0006508">
    <property type="term" value="P:proteolysis"/>
    <property type="evidence" value="ECO:0007669"/>
    <property type="project" value="UniProtKB-KW"/>
</dbReference>
<organism evidence="10 11">
    <name type="scientific">Paenibacillus phyllosphaerae</name>
    <dbReference type="NCBI Taxonomy" id="274593"/>
    <lineage>
        <taxon>Bacteria</taxon>
        <taxon>Bacillati</taxon>
        <taxon>Bacillota</taxon>
        <taxon>Bacilli</taxon>
        <taxon>Bacillales</taxon>
        <taxon>Paenibacillaceae</taxon>
        <taxon>Paenibacillus</taxon>
    </lineage>
</organism>
<keyword evidence="9" id="KW-0482">Metalloprotease</keyword>
<evidence type="ECO:0000256" key="5">
    <source>
        <dbReference type="ARBA" id="ARBA00022438"/>
    </source>
</evidence>
<dbReference type="EMBL" id="JACHXK010000001">
    <property type="protein sequence ID" value="MBB3108320.1"/>
    <property type="molecule type" value="Genomic_DNA"/>
</dbReference>
<dbReference type="GO" id="GO:0008237">
    <property type="term" value="F:metallopeptidase activity"/>
    <property type="evidence" value="ECO:0007669"/>
    <property type="project" value="UniProtKB-KW"/>
</dbReference>
<dbReference type="RefSeq" id="WP_183596263.1">
    <property type="nucleotide sequence ID" value="NZ_JACHXK010000001.1"/>
</dbReference>
<comment type="similarity">
    <text evidence="4">Belongs to the peptidase M29 family.</text>
</comment>
<dbReference type="InterPro" id="IPR052170">
    <property type="entry name" value="M29_Exopeptidase"/>
</dbReference>
<evidence type="ECO:0000256" key="1">
    <source>
        <dbReference type="ARBA" id="ARBA00001941"/>
    </source>
</evidence>
<evidence type="ECO:0000256" key="8">
    <source>
        <dbReference type="ARBA" id="ARBA00022801"/>
    </source>
</evidence>
<dbReference type="EC" id="3.4.11.-" evidence="10"/>
<dbReference type="Proteomes" id="UP000570361">
    <property type="component" value="Unassembled WGS sequence"/>
</dbReference>
<reference evidence="10 11" key="1">
    <citation type="submission" date="2020-08" db="EMBL/GenBank/DDBJ databases">
        <title>Genomic Encyclopedia of Type Strains, Phase III (KMG-III): the genomes of soil and plant-associated and newly described type strains.</title>
        <authorList>
            <person name="Whitman W."/>
        </authorList>
    </citation>
    <scope>NUCLEOTIDE SEQUENCE [LARGE SCALE GENOMIC DNA]</scope>
    <source>
        <strain evidence="10 11">CECT 5862</strain>
    </source>
</reference>